<comment type="caution">
    <text evidence="2">The sequence shown here is derived from an EMBL/GenBank/DDBJ whole genome shotgun (WGS) entry which is preliminary data.</text>
</comment>
<dbReference type="AlphaFoldDB" id="A0A8T0HQN5"/>
<dbReference type="EMBL" id="CM026426">
    <property type="protein sequence ID" value="KAG0572863.1"/>
    <property type="molecule type" value="Genomic_DNA"/>
</dbReference>
<name>A0A8T0HQN5_CERPU</name>
<reference evidence="2" key="1">
    <citation type="submission" date="2020-06" db="EMBL/GenBank/DDBJ databases">
        <title>WGS assembly of Ceratodon purpureus strain R40.</title>
        <authorList>
            <person name="Carey S.B."/>
            <person name="Jenkins J."/>
            <person name="Shu S."/>
            <person name="Lovell J.T."/>
            <person name="Sreedasyam A."/>
            <person name="Maumus F."/>
            <person name="Tiley G.P."/>
            <person name="Fernandez-Pozo N."/>
            <person name="Barry K."/>
            <person name="Chen C."/>
            <person name="Wang M."/>
            <person name="Lipzen A."/>
            <person name="Daum C."/>
            <person name="Saski C.A."/>
            <person name="Payton A.C."/>
            <person name="Mcbreen J.C."/>
            <person name="Conrad R.E."/>
            <person name="Kollar L.M."/>
            <person name="Olsson S."/>
            <person name="Huttunen S."/>
            <person name="Landis J.B."/>
            <person name="Wickett N.J."/>
            <person name="Johnson M.G."/>
            <person name="Rensing S.A."/>
            <person name="Grimwood J."/>
            <person name="Schmutz J."/>
            <person name="Mcdaniel S.F."/>
        </authorList>
    </citation>
    <scope>NUCLEOTIDE SEQUENCE</scope>
    <source>
        <strain evidence="2">R40</strain>
    </source>
</reference>
<sequence length="123" mass="13612">MEIDLKRDCKFEGDLNPWSSDASSHGSCSLVEEGFEAAFGEVVPCAVGEMAFPARISNRPIVEGRFGDRNPQTHEPSQVNTHRADEPTASNQRRTLSFPWGTSGWVPFAFWFHPGYGALELAI</sequence>
<feature type="region of interest" description="Disordered" evidence="1">
    <location>
        <begin position="63"/>
        <end position="94"/>
    </location>
</feature>
<evidence type="ECO:0000313" key="2">
    <source>
        <dbReference type="EMBL" id="KAG0572863.1"/>
    </source>
</evidence>
<gene>
    <name evidence="2" type="ORF">KC19_VG131200</name>
</gene>
<evidence type="ECO:0000256" key="1">
    <source>
        <dbReference type="SAM" id="MobiDB-lite"/>
    </source>
</evidence>
<keyword evidence="3" id="KW-1185">Reference proteome</keyword>
<accession>A0A8T0HQN5</accession>
<evidence type="ECO:0000313" key="3">
    <source>
        <dbReference type="Proteomes" id="UP000822688"/>
    </source>
</evidence>
<dbReference type="Proteomes" id="UP000822688">
    <property type="component" value="Chromosome V"/>
</dbReference>
<protein>
    <submittedName>
        <fullName evidence="2">Uncharacterized protein</fullName>
    </submittedName>
</protein>
<organism evidence="2 3">
    <name type="scientific">Ceratodon purpureus</name>
    <name type="common">Fire moss</name>
    <name type="synonym">Dicranum purpureum</name>
    <dbReference type="NCBI Taxonomy" id="3225"/>
    <lineage>
        <taxon>Eukaryota</taxon>
        <taxon>Viridiplantae</taxon>
        <taxon>Streptophyta</taxon>
        <taxon>Embryophyta</taxon>
        <taxon>Bryophyta</taxon>
        <taxon>Bryophytina</taxon>
        <taxon>Bryopsida</taxon>
        <taxon>Dicranidae</taxon>
        <taxon>Pseudoditrichales</taxon>
        <taxon>Ditrichaceae</taxon>
        <taxon>Ceratodon</taxon>
    </lineage>
</organism>
<proteinExistence type="predicted"/>